<dbReference type="AlphaFoldDB" id="A0AAW1RTV3"/>
<feature type="domain" description="Calcineurin-like phosphoesterase" evidence="1">
    <location>
        <begin position="1"/>
        <end position="237"/>
    </location>
</feature>
<dbReference type="InterPro" id="IPR052963">
    <property type="entry name" value="Pantetheine_PDE"/>
</dbReference>
<sequence length="319" mass="36705">MRIFAISDIHTDYKDNMQWCRELSDFEYTEDALILAGDVSDDQAVFRETLQVLAAKFKDIFFVPGNHDLWTRRQERGVLDSVGKLAVLRRLCKEGGVRTEPAQVGGVWIAPIYSWYHASFDREPDVPGAPAVENVMVDFAACQWPMSNAHDTSLAEFFDNLNEPSLSNLQDRLEMEEEATGARSPLITFSHFLPHQWLLPEKRMLFQPNLAKAAGSEYIAKRIEELRPIAHVFGHTHFAWDETMAGVRYVQWPLAYPQERARRSDEGGAWRPLMLYDTAAGALSRQRHTYWAAHYREHVRNPANTEAAPWVKARMAMWR</sequence>
<dbReference type="PANTHER" id="PTHR36492:SF2">
    <property type="entry name" value="[ACYL-CARRIER-PROTEIN] PHOSPHODIESTERASE PPTH"/>
    <property type="match status" value="1"/>
</dbReference>
<dbReference type="EMBL" id="JALJOU010000024">
    <property type="protein sequence ID" value="KAK9837022.1"/>
    <property type="molecule type" value="Genomic_DNA"/>
</dbReference>
<evidence type="ECO:0000313" key="2">
    <source>
        <dbReference type="EMBL" id="KAK9837022.1"/>
    </source>
</evidence>
<protein>
    <recommendedName>
        <fullName evidence="1">Calcineurin-like phosphoesterase domain-containing protein</fullName>
    </recommendedName>
</protein>
<dbReference type="InterPro" id="IPR004843">
    <property type="entry name" value="Calcineurin-like_PHP"/>
</dbReference>
<reference evidence="2 3" key="1">
    <citation type="journal article" date="2024" name="Nat. Commun.">
        <title>Phylogenomics reveals the evolutionary origins of lichenization in chlorophyte algae.</title>
        <authorList>
            <person name="Puginier C."/>
            <person name="Libourel C."/>
            <person name="Otte J."/>
            <person name="Skaloud P."/>
            <person name="Haon M."/>
            <person name="Grisel S."/>
            <person name="Petersen M."/>
            <person name="Berrin J.G."/>
            <person name="Delaux P.M."/>
            <person name="Dal Grande F."/>
            <person name="Keller J."/>
        </authorList>
    </citation>
    <scope>NUCLEOTIDE SEQUENCE [LARGE SCALE GENOMIC DNA]</scope>
    <source>
        <strain evidence="2 3">SAG 245.80</strain>
    </source>
</reference>
<evidence type="ECO:0000259" key="1">
    <source>
        <dbReference type="Pfam" id="PF00149"/>
    </source>
</evidence>
<evidence type="ECO:0000313" key="3">
    <source>
        <dbReference type="Proteomes" id="UP001445335"/>
    </source>
</evidence>
<dbReference type="GO" id="GO:0016787">
    <property type="term" value="F:hydrolase activity"/>
    <property type="evidence" value="ECO:0007669"/>
    <property type="project" value="InterPro"/>
</dbReference>
<gene>
    <name evidence="2" type="ORF">WJX81_008002</name>
</gene>
<dbReference type="PANTHER" id="PTHR36492">
    <property type="match status" value="1"/>
</dbReference>
<dbReference type="InterPro" id="IPR029052">
    <property type="entry name" value="Metallo-depent_PP-like"/>
</dbReference>
<dbReference type="Proteomes" id="UP001445335">
    <property type="component" value="Unassembled WGS sequence"/>
</dbReference>
<proteinExistence type="predicted"/>
<dbReference type="Gene3D" id="3.60.21.10">
    <property type="match status" value="1"/>
</dbReference>
<keyword evidence="3" id="KW-1185">Reference proteome</keyword>
<dbReference type="Pfam" id="PF00149">
    <property type="entry name" value="Metallophos"/>
    <property type="match status" value="1"/>
</dbReference>
<accession>A0AAW1RTV3</accession>
<dbReference type="SUPFAM" id="SSF56300">
    <property type="entry name" value="Metallo-dependent phosphatases"/>
    <property type="match status" value="1"/>
</dbReference>
<comment type="caution">
    <text evidence="2">The sequence shown here is derived from an EMBL/GenBank/DDBJ whole genome shotgun (WGS) entry which is preliminary data.</text>
</comment>
<organism evidence="2 3">
    <name type="scientific">Elliptochloris bilobata</name>
    <dbReference type="NCBI Taxonomy" id="381761"/>
    <lineage>
        <taxon>Eukaryota</taxon>
        <taxon>Viridiplantae</taxon>
        <taxon>Chlorophyta</taxon>
        <taxon>core chlorophytes</taxon>
        <taxon>Trebouxiophyceae</taxon>
        <taxon>Trebouxiophyceae incertae sedis</taxon>
        <taxon>Elliptochloris clade</taxon>
        <taxon>Elliptochloris</taxon>
    </lineage>
</organism>
<name>A0AAW1RTV3_9CHLO</name>